<sequence>MCKSPSGADHTSLSTAGNRWHIDCFRCHSCHTLLDSDANLLLLGDGSLICNNCTYSCSACHNKIEDLAILTGDQAFCASCFRCRNCKRKIENLRYARTSQGIFCMSCHESLMARRRKKSKNLAKASLDPNGRVEKALPSLPPGAASLTAFSPDIETPPELTASVSNGKSPGQRHGQGPGRREPSASNRRDVSPMSDDTHKEEVTLPSSTYVKDGRPTNASGSDDGDVSGYIPLGFDSTPISGPPQISRRPIPTDSSPPATTDSKPSPRDYFGAARLPAKSSSTHRDVLREEPRPASSRSASADRGDLARPTPPAQPKNSPHIAYQEKGRQKRRDVSGNNTPGSTTGVASPSVTQDKQERTKTQSATSSPFTHGKNDGFKLQDVPKAKKLHSRQNSRAETSPRIPTEASRDIPQYEATNGDSPASIDSPNPFDDPKRKEGTAPAAVPVPPKHADRPARGDSLAARNRSADPPTPTVNTATAETPHERKVSNNSIPAFVDAQTSLSRDNSRHVPVEQVAQAPSPRTRSSFDAPPPRSSSRPSNQTQPAIVEDFTAPRSAPPPPPPTSADRHRHNDSVSTRYSDLRSDAQPSPSMRSPALPRQSADGFSVEEEMARIMSGDSKREKEDRTSSVIRKVSNAVRHGRSYSDRAAGAVSRTPGNGSVDLNGTPMIISSPIMTASPNNRDVDHLKAQLARALNRITELETDKASLEHRLNGSSEIREVDSELHEKRSTMALLDTQKEMLIRQLESMTEHLEKARNSEQPLDLSEFKSGSMNDYVKSIEKLSDKMSAQINDLMNERNALSNEIRDLVAIKDKAIQEYEEISAKNHQLHGMNQQIVQGMQQMYKENRGPNAAEPTRSASTNGLGIYHPNAKMETPPPEMKQLNMVNTDGSLPNLMQESEAESAAILNAPQVVNIRKAAQPKKFTWRRNGEKIAKNVTKGIKGAFAQSNANERGGPSYGEIGMPYNAMHVGGNVTHVSHLPQASAGSEQGNFGARQGIPQQGAGQAGFGWLAQKNGGLKAGNLGSGGRNGSNSNLIAPSVASADGSGNTKLSPFQRCMENANEGVVLFGSELEARCEFEKRVVPSMVTRCIEEVELRGMDVEGVYRKSGGSGQVKTVQQGFERDGNHDVSDPDLDIHAVTSALKQYFRKLPTPLITYDVYDSLLDAGQLHDSEKQALALRAAVAELPEHHRNCLEFLFQHLVRVASRQDQNLMTTLNLAVVFAPTIMRPRSIEREMSDMQAQREAVQALLQHHITVFAEDD</sequence>
<evidence type="ECO:0000259" key="11">
    <source>
        <dbReference type="PROSITE" id="PS51007"/>
    </source>
</evidence>
<evidence type="ECO:0000256" key="4">
    <source>
        <dbReference type="ARBA" id="ARBA00023004"/>
    </source>
</evidence>
<dbReference type="SMART" id="SM00324">
    <property type="entry name" value="RhoGAP"/>
    <property type="match status" value="1"/>
</dbReference>
<feature type="domain" description="Rho-GAP" evidence="10">
    <location>
        <begin position="1070"/>
        <end position="1257"/>
    </location>
</feature>
<feature type="domain" description="LIM zinc-binding" evidence="9">
    <location>
        <begin position="55"/>
        <end position="114"/>
    </location>
</feature>
<dbReference type="CDD" id="cd09395">
    <property type="entry name" value="LIM2_Rga"/>
    <property type="match status" value="1"/>
</dbReference>
<evidence type="ECO:0000256" key="5">
    <source>
        <dbReference type="PROSITE-ProRule" id="PRU00125"/>
    </source>
</evidence>
<dbReference type="CDD" id="cd00159">
    <property type="entry name" value="RhoGAP"/>
    <property type="match status" value="1"/>
</dbReference>
<keyword evidence="5" id="KW-0440">LIM domain</keyword>
<proteinExistence type="predicted"/>
<dbReference type="SMART" id="SM00132">
    <property type="entry name" value="LIM"/>
    <property type="match status" value="2"/>
</dbReference>
<dbReference type="GO" id="GO:0005938">
    <property type="term" value="C:cell cortex"/>
    <property type="evidence" value="ECO:0007669"/>
    <property type="project" value="UniProtKB-ARBA"/>
</dbReference>
<dbReference type="InterPro" id="IPR009056">
    <property type="entry name" value="Cyt_c-like_dom"/>
</dbReference>
<evidence type="ECO:0000256" key="3">
    <source>
        <dbReference type="ARBA" id="ARBA00022833"/>
    </source>
</evidence>
<dbReference type="Gene3D" id="1.10.555.10">
    <property type="entry name" value="Rho GTPase activation protein"/>
    <property type="match status" value="1"/>
</dbReference>
<feature type="region of interest" description="Disordered" evidence="8">
    <location>
        <begin position="1022"/>
        <end position="1045"/>
    </location>
</feature>
<dbReference type="GO" id="GO:0046872">
    <property type="term" value="F:metal ion binding"/>
    <property type="evidence" value="ECO:0007669"/>
    <property type="project" value="UniProtKB-KW"/>
</dbReference>
<feature type="compositionally biased region" description="Polar residues" evidence="8">
    <location>
        <begin position="489"/>
        <end position="505"/>
    </location>
</feature>
<dbReference type="SUPFAM" id="SSF48350">
    <property type="entry name" value="GTPase activation domain, GAP"/>
    <property type="match status" value="1"/>
</dbReference>
<dbReference type="InterPro" id="IPR000198">
    <property type="entry name" value="RhoGAP_dom"/>
</dbReference>
<evidence type="ECO:0000256" key="7">
    <source>
        <dbReference type="SAM" id="Coils"/>
    </source>
</evidence>
<dbReference type="PROSITE" id="PS50023">
    <property type="entry name" value="LIM_DOMAIN_2"/>
    <property type="match status" value="1"/>
</dbReference>
<feature type="region of interest" description="Disordered" evidence="8">
    <location>
        <begin position="120"/>
        <end position="606"/>
    </location>
</feature>
<feature type="compositionally biased region" description="Polar residues" evidence="8">
    <location>
        <begin position="253"/>
        <end position="264"/>
    </location>
</feature>
<evidence type="ECO:0000256" key="1">
    <source>
        <dbReference type="ARBA" id="ARBA00022468"/>
    </source>
</evidence>
<dbReference type="Pfam" id="PF00412">
    <property type="entry name" value="LIM"/>
    <property type="match status" value="1"/>
</dbReference>
<dbReference type="GO" id="GO:0005096">
    <property type="term" value="F:GTPase activator activity"/>
    <property type="evidence" value="ECO:0007669"/>
    <property type="project" value="UniProtKB-KW"/>
</dbReference>
<dbReference type="InterPro" id="IPR050729">
    <property type="entry name" value="Rho-GAP"/>
</dbReference>
<dbReference type="GO" id="GO:0009055">
    <property type="term" value="F:electron transfer activity"/>
    <property type="evidence" value="ECO:0007669"/>
    <property type="project" value="InterPro"/>
</dbReference>
<evidence type="ECO:0000256" key="6">
    <source>
        <dbReference type="PROSITE-ProRule" id="PRU00433"/>
    </source>
</evidence>
<dbReference type="EMBL" id="MU003777">
    <property type="protein sequence ID" value="KAF2723347.1"/>
    <property type="molecule type" value="Genomic_DNA"/>
</dbReference>
<evidence type="ECO:0000313" key="12">
    <source>
        <dbReference type="EMBL" id="KAF2723347.1"/>
    </source>
</evidence>
<evidence type="ECO:0000256" key="8">
    <source>
        <dbReference type="SAM" id="MobiDB-lite"/>
    </source>
</evidence>
<dbReference type="InterPro" id="IPR008936">
    <property type="entry name" value="Rho_GTPase_activation_prot"/>
</dbReference>
<dbReference type="GO" id="GO:0007165">
    <property type="term" value="P:signal transduction"/>
    <property type="evidence" value="ECO:0007669"/>
    <property type="project" value="InterPro"/>
</dbReference>
<accession>A0A9P4Q9Z6</accession>
<dbReference type="Pfam" id="PF00620">
    <property type="entry name" value="RhoGAP"/>
    <property type="match status" value="1"/>
</dbReference>
<keyword evidence="2 5" id="KW-0479">Metal-binding</keyword>
<feature type="coiled-coil region" evidence="7">
    <location>
        <begin position="684"/>
        <end position="711"/>
    </location>
</feature>
<keyword evidence="13" id="KW-1185">Reference proteome</keyword>
<name>A0A9P4Q9Z6_9PEZI</name>
<dbReference type="OrthoDB" id="79452at2759"/>
<comment type="caution">
    <text evidence="12">The sequence shown here is derived from an EMBL/GenBank/DDBJ whole genome shotgun (WGS) entry which is preliminary data.</text>
</comment>
<dbReference type="AlphaFoldDB" id="A0A9P4Q9Z6"/>
<keyword evidence="4 6" id="KW-0408">Iron</keyword>
<feature type="compositionally biased region" description="Polar residues" evidence="8">
    <location>
        <begin position="336"/>
        <end position="354"/>
    </location>
</feature>
<dbReference type="PANTHER" id="PTHR23176:SF128">
    <property type="entry name" value="RHO GTPASE-ACTIVATING PROTEIN RGD1"/>
    <property type="match status" value="1"/>
</dbReference>
<dbReference type="FunFam" id="1.10.555.10:FF:000043">
    <property type="entry name" value="Rho GTPase activator Rga"/>
    <property type="match status" value="1"/>
</dbReference>
<protein>
    <submittedName>
        <fullName evidence="12">RhoGAP-domain-containing protein</fullName>
    </submittedName>
</protein>
<dbReference type="PROSITE" id="PS51007">
    <property type="entry name" value="CYTC"/>
    <property type="match status" value="1"/>
</dbReference>
<reference evidence="12" key="1">
    <citation type="journal article" date="2020" name="Stud. Mycol.">
        <title>101 Dothideomycetes genomes: a test case for predicting lifestyles and emergence of pathogens.</title>
        <authorList>
            <person name="Haridas S."/>
            <person name="Albert R."/>
            <person name="Binder M."/>
            <person name="Bloem J."/>
            <person name="Labutti K."/>
            <person name="Salamov A."/>
            <person name="Andreopoulos B."/>
            <person name="Baker S."/>
            <person name="Barry K."/>
            <person name="Bills G."/>
            <person name="Bluhm B."/>
            <person name="Cannon C."/>
            <person name="Castanera R."/>
            <person name="Culley D."/>
            <person name="Daum C."/>
            <person name="Ezra D."/>
            <person name="Gonzalez J."/>
            <person name="Henrissat B."/>
            <person name="Kuo A."/>
            <person name="Liang C."/>
            <person name="Lipzen A."/>
            <person name="Lutzoni F."/>
            <person name="Magnuson J."/>
            <person name="Mondo S."/>
            <person name="Nolan M."/>
            <person name="Ohm R."/>
            <person name="Pangilinan J."/>
            <person name="Park H.-J."/>
            <person name="Ramirez L."/>
            <person name="Alfaro M."/>
            <person name="Sun H."/>
            <person name="Tritt A."/>
            <person name="Yoshinaga Y."/>
            <person name="Zwiers L.-H."/>
            <person name="Turgeon B."/>
            <person name="Goodwin S."/>
            <person name="Spatafora J."/>
            <person name="Crous P."/>
            <person name="Grigoriev I."/>
        </authorList>
    </citation>
    <scope>NUCLEOTIDE SEQUENCE</scope>
    <source>
        <strain evidence="12">CBS 116435</strain>
    </source>
</reference>
<evidence type="ECO:0000256" key="2">
    <source>
        <dbReference type="ARBA" id="ARBA00022723"/>
    </source>
</evidence>
<evidence type="ECO:0000259" key="10">
    <source>
        <dbReference type="PROSITE" id="PS50238"/>
    </source>
</evidence>
<keyword evidence="6" id="KW-0349">Heme</keyword>
<keyword evidence="1" id="KW-0343">GTPase activation</keyword>
<feature type="domain" description="Cytochrome c" evidence="11">
    <location>
        <begin position="67"/>
        <end position="235"/>
    </location>
</feature>
<feature type="region of interest" description="Disordered" evidence="8">
    <location>
        <begin position="641"/>
        <end position="664"/>
    </location>
</feature>
<dbReference type="PANTHER" id="PTHR23176">
    <property type="entry name" value="RHO/RAC/CDC GTPASE-ACTIVATING PROTEIN"/>
    <property type="match status" value="1"/>
</dbReference>
<feature type="coiled-coil region" evidence="7">
    <location>
        <begin position="739"/>
        <end position="818"/>
    </location>
</feature>
<feature type="compositionally biased region" description="Basic and acidic residues" evidence="8">
    <location>
        <begin position="373"/>
        <end position="385"/>
    </location>
</feature>
<evidence type="ECO:0000313" key="13">
    <source>
        <dbReference type="Proteomes" id="UP000799441"/>
    </source>
</evidence>
<feature type="compositionally biased region" description="Basic and acidic residues" evidence="8">
    <location>
        <begin position="283"/>
        <end position="293"/>
    </location>
</feature>
<dbReference type="GO" id="GO:0020037">
    <property type="term" value="F:heme binding"/>
    <property type="evidence" value="ECO:0007669"/>
    <property type="project" value="InterPro"/>
</dbReference>
<dbReference type="InterPro" id="IPR001781">
    <property type="entry name" value="Znf_LIM"/>
</dbReference>
<organism evidence="12 13">
    <name type="scientific">Polychaeton citri CBS 116435</name>
    <dbReference type="NCBI Taxonomy" id="1314669"/>
    <lineage>
        <taxon>Eukaryota</taxon>
        <taxon>Fungi</taxon>
        <taxon>Dikarya</taxon>
        <taxon>Ascomycota</taxon>
        <taxon>Pezizomycotina</taxon>
        <taxon>Dothideomycetes</taxon>
        <taxon>Dothideomycetidae</taxon>
        <taxon>Capnodiales</taxon>
        <taxon>Capnodiaceae</taxon>
        <taxon>Polychaeton</taxon>
    </lineage>
</organism>
<feature type="compositionally biased region" description="Basic and acidic residues" evidence="8">
    <location>
        <begin position="179"/>
        <end position="203"/>
    </location>
</feature>
<feature type="compositionally biased region" description="Polar residues" evidence="8">
    <location>
        <begin position="415"/>
        <end position="427"/>
    </location>
</feature>
<keyword evidence="7" id="KW-0175">Coiled coil</keyword>
<gene>
    <name evidence="12" type="ORF">K431DRAFT_28688</name>
</gene>
<dbReference type="Proteomes" id="UP000799441">
    <property type="component" value="Unassembled WGS sequence"/>
</dbReference>
<dbReference type="PROSITE" id="PS50238">
    <property type="entry name" value="RHOGAP"/>
    <property type="match status" value="1"/>
</dbReference>
<keyword evidence="3 5" id="KW-0862">Zinc</keyword>
<evidence type="ECO:0000259" key="9">
    <source>
        <dbReference type="PROSITE" id="PS50023"/>
    </source>
</evidence>
<dbReference type="Gene3D" id="2.10.110.10">
    <property type="entry name" value="Cysteine Rich Protein"/>
    <property type="match status" value="2"/>
</dbReference>